<keyword evidence="6" id="KW-0804">Transcription</keyword>
<dbReference type="SMART" id="SM00066">
    <property type="entry name" value="GAL4"/>
    <property type="match status" value="1"/>
</dbReference>
<name>A0AAD4BYL1_BOLED</name>
<dbReference type="PANTHER" id="PTHR31313:SF81">
    <property type="entry name" value="TY1 ENHANCER ACTIVATOR"/>
    <property type="match status" value="1"/>
</dbReference>
<evidence type="ECO:0000256" key="1">
    <source>
        <dbReference type="ARBA" id="ARBA00004123"/>
    </source>
</evidence>
<evidence type="ECO:0000259" key="9">
    <source>
        <dbReference type="PROSITE" id="PS50048"/>
    </source>
</evidence>
<dbReference type="EMBL" id="WHUW01000008">
    <property type="protein sequence ID" value="KAF8443172.1"/>
    <property type="molecule type" value="Genomic_DNA"/>
</dbReference>
<evidence type="ECO:0000256" key="6">
    <source>
        <dbReference type="ARBA" id="ARBA00023163"/>
    </source>
</evidence>
<evidence type="ECO:0000256" key="3">
    <source>
        <dbReference type="ARBA" id="ARBA00022833"/>
    </source>
</evidence>
<dbReference type="InterPro" id="IPR051615">
    <property type="entry name" value="Transcr_Regulatory_Elem"/>
</dbReference>
<keyword evidence="7" id="KW-0539">Nucleus</keyword>
<keyword evidence="3" id="KW-0862">Zinc</keyword>
<keyword evidence="2" id="KW-0479">Metal-binding</keyword>
<dbReference type="AlphaFoldDB" id="A0AAD4BYL1"/>
<evidence type="ECO:0000313" key="10">
    <source>
        <dbReference type="EMBL" id="KAF8443172.1"/>
    </source>
</evidence>
<evidence type="ECO:0000256" key="5">
    <source>
        <dbReference type="ARBA" id="ARBA00023125"/>
    </source>
</evidence>
<keyword evidence="11" id="KW-1185">Reference proteome</keyword>
<reference evidence="10" key="1">
    <citation type="submission" date="2019-10" db="EMBL/GenBank/DDBJ databases">
        <authorList>
            <consortium name="DOE Joint Genome Institute"/>
            <person name="Kuo A."/>
            <person name="Miyauchi S."/>
            <person name="Kiss E."/>
            <person name="Drula E."/>
            <person name="Kohler A."/>
            <person name="Sanchez-Garcia M."/>
            <person name="Andreopoulos B."/>
            <person name="Barry K.W."/>
            <person name="Bonito G."/>
            <person name="Buee M."/>
            <person name="Carver A."/>
            <person name="Chen C."/>
            <person name="Cichocki N."/>
            <person name="Clum A."/>
            <person name="Culley D."/>
            <person name="Crous P.W."/>
            <person name="Fauchery L."/>
            <person name="Girlanda M."/>
            <person name="Hayes R."/>
            <person name="Keri Z."/>
            <person name="LaButti K."/>
            <person name="Lipzen A."/>
            <person name="Lombard V."/>
            <person name="Magnuson J."/>
            <person name="Maillard F."/>
            <person name="Morin E."/>
            <person name="Murat C."/>
            <person name="Nolan M."/>
            <person name="Ohm R."/>
            <person name="Pangilinan J."/>
            <person name="Pereira M."/>
            <person name="Perotto S."/>
            <person name="Peter M."/>
            <person name="Riley R."/>
            <person name="Sitrit Y."/>
            <person name="Stielow B."/>
            <person name="Szollosi G."/>
            <person name="Zifcakova L."/>
            <person name="Stursova M."/>
            <person name="Spatafora J.W."/>
            <person name="Tedersoo L."/>
            <person name="Vaario L.-M."/>
            <person name="Yamada A."/>
            <person name="Yan M."/>
            <person name="Wang P."/>
            <person name="Xu J."/>
            <person name="Bruns T."/>
            <person name="Baldrian P."/>
            <person name="Vilgalys R."/>
            <person name="Henrissat B."/>
            <person name="Grigoriev I.V."/>
            <person name="Hibbett D."/>
            <person name="Nagy L.G."/>
            <person name="Martin F.M."/>
        </authorList>
    </citation>
    <scope>NUCLEOTIDE SEQUENCE</scope>
    <source>
        <strain evidence="10">BED1</strain>
    </source>
</reference>
<sequence>MVSDLFSPVQLKSAIMDLDFTVDTDHRKRRRNRTTQSCLNCHTSKRKCDRKRPCQRCIQLGLVSLPLAPLSVRLSTYSQTGLCVYEIDDPALRDDPTLDETTRLRNRIAELESLVRELRGKPHPRWADANFRDGDPSERWHSRAAKNSLQLRRRARSPDTLVRPNQEPRGLVSASGTPIKIEPITDISQPHLYRFTPSPPASYPAFHSDNSASPPYERQNGHHYNNGNIAPNGRSSMPYPSPTSTNGLSYNHHPSDPPGSYHENGNVYQMNPCEPDKVYGNHFPSDSPPSPPFCACRTNPGAEHALVSLGQQLQSTLASLRQYAQHPENSQCQLFRRINELINLMQISGNDPDEGTDSPYGTLPTPTESEVMSSHSSSSTPFHGSSAGASVSEWNTMTSAGFNPYFPISSGEQTMYSNIIT</sequence>
<feature type="compositionally biased region" description="Polar residues" evidence="8">
    <location>
        <begin position="222"/>
        <end position="235"/>
    </location>
</feature>
<evidence type="ECO:0000256" key="4">
    <source>
        <dbReference type="ARBA" id="ARBA00023015"/>
    </source>
</evidence>
<dbReference type="GO" id="GO:0005634">
    <property type="term" value="C:nucleus"/>
    <property type="evidence" value="ECO:0007669"/>
    <property type="project" value="UniProtKB-SubCell"/>
</dbReference>
<evidence type="ECO:0000256" key="2">
    <source>
        <dbReference type="ARBA" id="ARBA00022723"/>
    </source>
</evidence>
<proteinExistence type="predicted"/>
<dbReference type="InterPro" id="IPR036864">
    <property type="entry name" value="Zn2-C6_fun-type_DNA-bd_sf"/>
</dbReference>
<dbReference type="Proteomes" id="UP001194468">
    <property type="component" value="Unassembled WGS sequence"/>
</dbReference>
<feature type="compositionally biased region" description="Basic and acidic residues" evidence="8">
    <location>
        <begin position="130"/>
        <end position="141"/>
    </location>
</feature>
<keyword evidence="4" id="KW-0805">Transcription regulation</keyword>
<feature type="region of interest" description="Disordered" evidence="8">
    <location>
        <begin position="124"/>
        <end position="273"/>
    </location>
</feature>
<gene>
    <name evidence="10" type="ORF">L210DRAFT_3163388</name>
</gene>
<comment type="subcellular location">
    <subcellularLocation>
        <location evidence="1">Nucleus</location>
    </subcellularLocation>
</comment>
<feature type="compositionally biased region" description="Low complexity" evidence="8">
    <location>
        <begin position="369"/>
        <end position="386"/>
    </location>
</feature>
<feature type="domain" description="Zn(2)-C6 fungal-type" evidence="9">
    <location>
        <begin position="37"/>
        <end position="85"/>
    </location>
</feature>
<evidence type="ECO:0000313" key="11">
    <source>
        <dbReference type="Proteomes" id="UP001194468"/>
    </source>
</evidence>
<dbReference type="PROSITE" id="PS50048">
    <property type="entry name" value="ZN2_CY6_FUNGAL_2"/>
    <property type="match status" value="1"/>
</dbReference>
<dbReference type="GO" id="GO:0000981">
    <property type="term" value="F:DNA-binding transcription factor activity, RNA polymerase II-specific"/>
    <property type="evidence" value="ECO:0007669"/>
    <property type="project" value="InterPro"/>
</dbReference>
<reference evidence="10" key="2">
    <citation type="journal article" date="2020" name="Nat. Commun.">
        <title>Large-scale genome sequencing of mycorrhizal fungi provides insights into the early evolution of symbiotic traits.</title>
        <authorList>
            <person name="Miyauchi S."/>
            <person name="Kiss E."/>
            <person name="Kuo A."/>
            <person name="Drula E."/>
            <person name="Kohler A."/>
            <person name="Sanchez-Garcia M."/>
            <person name="Morin E."/>
            <person name="Andreopoulos B."/>
            <person name="Barry K.W."/>
            <person name="Bonito G."/>
            <person name="Buee M."/>
            <person name="Carver A."/>
            <person name="Chen C."/>
            <person name="Cichocki N."/>
            <person name="Clum A."/>
            <person name="Culley D."/>
            <person name="Crous P.W."/>
            <person name="Fauchery L."/>
            <person name="Girlanda M."/>
            <person name="Hayes R.D."/>
            <person name="Keri Z."/>
            <person name="LaButti K."/>
            <person name="Lipzen A."/>
            <person name="Lombard V."/>
            <person name="Magnuson J."/>
            <person name="Maillard F."/>
            <person name="Murat C."/>
            <person name="Nolan M."/>
            <person name="Ohm R.A."/>
            <person name="Pangilinan J."/>
            <person name="Pereira M.F."/>
            <person name="Perotto S."/>
            <person name="Peter M."/>
            <person name="Pfister S."/>
            <person name="Riley R."/>
            <person name="Sitrit Y."/>
            <person name="Stielow J.B."/>
            <person name="Szollosi G."/>
            <person name="Zifcakova L."/>
            <person name="Stursova M."/>
            <person name="Spatafora J.W."/>
            <person name="Tedersoo L."/>
            <person name="Vaario L.M."/>
            <person name="Yamada A."/>
            <person name="Yan M."/>
            <person name="Wang P."/>
            <person name="Xu J."/>
            <person name="Bruns T."/>
            <person name="Baldrian P."/>
            <person name="Vilgalys R."/>
            <person name="Dunand C."/>
            <person name="Henrissat B."/>
            <person name="Grigoriev I.V."/>
            <person name="Hibbett D."/>
            <person name="Nagy L.G."/>
            <person name="Martin F.M."/>
        </authorList>
    </citation>
    <scope>NUCLEOTIDE SEQUENCE</scope>
    <source>
        <strain evidence="10">BED1</strain>
    </source>
</reference>
<dbReference type="InterPro" id="IPR001138">
    <property type="entry name" value="Zn2Cys6_DnaBD"/>
</dbReference>
<feature type="region of interest" description="Disordered" evidence="8">
    <location>
        <begin position="349"/>
        <end position="389"/>
    </location>
</feature>
<evidence type="ECO:0000256" key="8">
    <source>
        <dbReference type="SAM" id="MobiDB-lite"/>
    </source>
</evidence>
<evidence type="ECO:0000256" key="7">
    <source>
        <dbReference type="ARBA" id="ARBA00023242"/>
    </source>
</evidence>
<dbReference type="SUPFAM" id="SSF57701">
    <property type="entry name" value="Zn2/Cys6 DNA-binding domain"/>
    <property type="match status" value="1"/>
</dbReference>
<dbReference type="CDD" id="cd00067">
    <property type="entry name" value="GAL4"/>
    <property type="match status" value="1"/>
</dbReference>
<dbReference type="GO" id="GO:0008270">
    <property type="term" value="F:zinc ion binding"/>
    <property type="evidence" value="ECO:0007669"/>
    <property type="project" value="InterPro"/>
</dbReference>
<organism evidence="10 11">
    <name type="scientific">Boletus edulis BED1</name>
    <dbReference type="NCBI Taxonomy" id="1328754"/>
    <lineage>
        <taxon>Eukaryota</taxon>
        <taxon>Fungi</taxon>
        <taxon>Dikarya</taxon>
        <taxon>Basidiomycota</taxon>
        <taxon>Agaricomycotina</taxon>
        <taxon>Agaricomycetes</taxon>
        <taxon>Agaricomycetidae</taxon>
        <taxon>Boletales</taxon>
        <taxon>Boletineae</taxon>
        <taxon>Boletaceae</taxon>
        <taxon>Boletoideae</taxon>
        <taxon>Boletus</taxon>
    </lineage>
</organism>
<protein>
    <recommendedName>
        <fullName evidence="9">Zn(2)-C6 fungal-type domain-containing protein</fullName>
    </recommendedName>
</protein>
<keyword evidence="5" id="KW-0238">DNA-binding</keyword>
<accession>A0AAD4BYL1</accession>
<dbReference type="Gene3D" id="4.10.240.10">
    <property type="entry name" value="Zn(2)-C6 fungal-type DNA-binding domain"/>
    <property type="match status" value="1"/>
</dbReference>
<dbReference type="Pfam" id="PF00172">
    <property type="entry name" value="Zn_clus"/>
    <property type="match status" value="1"/>
</dbReference>
<dbReference type="GO" id="GO:0003677">
    <property type="term" value="F:DNA binding"/>
    <property type="evidence" value="ECO:0007669"/>
    <property type="project" value="UniProtKB-KW"/>
</dbReference>
<comment type="caution">
    <text evidence="10">The sequence shown here is derived from an EMBL/GenBank/DDBJ whole genome shotgun (WGS) entry which is preliminary data.</text>
</comment>
<dbReference type="PANTHER" id="PTHR31313">
    <property type="entry name" value="TY1 ENHANCER ACTIVATOR"/>
    <property type="match status" value="1"/>
</dbReference>